<dbReference type="STRING" id="520764.AN618_03190"/>
<dbReference type="GO" id="GO:0016987">
    <property type="term" value="F:sigma factor activity"/>
    <property type="evidence" value="ECO:0007669"/>
    <property type="project" value="UniProtKB-KW"/>
</dbReference>
<dbReference type="AlphaFoldDB" id="A0A140LDD8"/>
<dbReference type="SUPFAM" id="SSF88659">
    <property type="entry name" value="Sigma3 and sigma4 domains of RNA polymerase sigma factors"/>
    <property type="match status" value="1"/>
</dbReference>
<dbReference type="GO" id="GO:0006352">
    <property type="term" value="P:DNA-templated transcription initiation"/>
    <property type="evidence" value="ECO:0007669"/>
    <property type="project" value="InterPro"/>
</dbReference>
<protein>
    <submittedName>
        <fullName evidence="6">RNA polymerase sigma factor SigX</fullName>
    </submittedName>
</protein>
<evidence type="ECO:0000256" key="3">
    <source>
        <dbReference type="ARBA" id="ARBA00023082"/>
    </source>
</evidence>
<dbReference type="Gene3D" id="1.10.1740.10">
    <property type="match status" value="1"/>
</dbReference>
<dbReference type="GO" id="GO:0003677">
    <property type="term" value="F:DNA binding"/>
    <property type="evidence" value="ECO:0007669"/>
    <property type="project" value="InterPro"/>
</dbReference>
<dbReference type="SUPFAM" id="SSF88946">
    <property type="entry name" value="Sigma2 domain of RNA polymerase sigma factors"/>
    <property type="match status" value="1"/>
</dbReference>
<dbReference type="InterPro" id="IPR013249">
    <property type="entry name" value="RNA_pol_sigma70_r4_t2"/>
</dbReference>
<comment type="caution">
    <text evidence="6">The sequence shown here is derived from an EMBL/GenBank/DDBJ whole genome shotgun (WGS) entry which is preliminary data.</text>
</comment>
<dbReference type="FunCoup" id="A0A140LDD8">
    <property type="interactions" value="50"/>
</dbReference>
<dbReference type="InterPro" id="IPR007627">
    <property type="entry name" value="RNA_pol_sigma70_r2"/>
</dbReference>
<dbReference type="EMBL" id="LOED01000002">
    <property type="protein sequence ID" value="KXG78563.1"/>
    <property type="molecule type" value="Genomic_DNA"/>
</dbReference>
<evidence type="ECO:0000256" key="2">
    <source>
        <dbReference type="ARBA" id="ARBA00023015"/>
    </source>
</evidence>
<evidence type="ECO:0000256" key="1">
    <source>
        <dbReference type="ARBA" id="ARBA00010641"/>
    </source>
</evidence>
<keyword evidence="7" id="KW-1185">Reference proteome</keyword>
<keyword evidence="4" id="KW-0804">Transcription</keyword>
<proteinExistence type="inferred from homology"/>
<reference evidence="6 7" key="1">
    <citation type="submission" date="2015-12" db="EMBL/GenBank/DDBJ databases">
        <title>Draft genome sequnece of Fervidicola ferrireducens strain Y170.</title>
        <authorList>
            <person name="Patel B.K."/>
        </authorList>
    </citation>
    <scope>NUCLEOTIDE SEQUENCE [LARGE SCALE GENOMIC DNA]</scope>
    <source>
        <strain evidence="6 7">Y170</strain>
    </source>
</reference>
<dbReference type="Gene3D" id="1.10.10.10">
    <property type="entry name" value="Winged helix-like DNA-binding domain superfamily/Winged helix DNA-binding domain"/>
    <property type="match status" value="1"/>
</dbReference>
<dbReference type="InParanoid" id="A0A140LDD8"/>
<dbReference type="CDD" id="cd06171">
    <property type="entry name" value="Sigma70_r4"/>
    <property type="match status" value="1"/>
</dbReference>
<accession>A0A140LDD8</accession>
<dbReference type="PROSITE" id="PS00622">
    <property type="entry name" value="HTH_LUXR_1"/>
    <property type="match status" value="1"/>
</dbReference>
<dbReference type="InterPro" id="IPR014284">
    <property type="entry name" value="RNA_pol_sigma-70_dom"/>
</dbReference>
<evidence type="ECO:0000256" key="4">
    <source>
        <dbReference type="ARBA" id="ARBA00023163"/>
    </source>
</evidence>
<dbReference type="OrthoDB" id="9789355at2"/>
<dbReference type="InterPro" id="IPR000792">
    <property type="entry name" value="Tscrpt_reg_LuxR_C"/>
</dbReference>
<sequence>MGFLEYSEVYANYYAKVYRQLFYMLNDPFLAEDLAQEVFLKFYQNPPGKEGSAGAWLFRVAKNLAYNYLRGEDNRKKREIKFWLLRRDSEIFHLLEEQIYVRQVLAKMDERDRMILIMKHSGYSYEEIAEVLGVKKTSIGTLVARAHRKFKEYFKEEV</sequence>
<gene>
    <name evidence="6" type="primary">sigX</name>
    <name evidence="6" type="ORF">AN618_03190</name>
</gene>
<dbReference type="Proteomes" id="UP000070427">
    <property type="component" value="Unassembled WGS sequence"/>
</dbReference>
<dbReference type="PANTHER" id="PTHR43133:SF46">
    <property type="entry name" value="RNA POLYMERASE SIGMA-70 FACTOR ECF SUBFAMILY"/>
    <property type="match status" value="1"/>
</dbReference>
<dbReference type="Pfam" id="PF08281">
    <property type="entry name" value="Sigma70_r4_2"/>
    <property type="match status" value="1"/>
</dbReference>
<feature type="domain" description="HTH luxR-type" evidence="5">
    <location>
        <begin position="122"/>
        <end position="149"/>
    </location>
</feature>
<evidence type="ECO:0000313" key="7">
    <source>
        <dbReference type="Proteomes" id="UP000070427"/>
    </source>
</evidence>
<evidence type="ECO:0000259" key="5">
    <source>
        <dbReference type="PROSITE" id="PS00622"/>
    </source>
</evidence>
<keyword evidence="3" id="KW-0731">Sigma factor</keyword>
<name>A0A140LDD8_9FIRM</name>
<dbReference type="InterPro" id="IPR036388">
    <property type="entry name" value="WH-like_DNA-bd_sf"/>
</dbReference>
<dbReference type="InterPro" id="IPR013325">
    <property type="entry name" value="RNA_pol_sigma_r2"/>
</dbReference>
<organism evidence="6 7">
    <name type="scientific">Fervidicola ferrireducens</name>
    <dbReference type="NCBI Taxonomy" id="520764"/>
    <lineage>
        <taxon>Bacteria</taxon>
        <taxon>Bacillati</taxon>
        <taxon>Bacillota</taxon>
        <taxon>Clostridia</taxon>
        <taxon>Thermosediminibacterales</taxon>
        <taxon>Thermosediminibacteraceae</taxon>
        <taxon>Fervidicola</taxon>
    </lineage>
</organism>
<dbReference type="InterPro" id="IPR039425">
    <property type="entry name" value="RNA_pol_sigma-70-like"/>
</dbReference>
<comment type="similarity">
    <text evidence="1">Belongs to the sigma-70 factor family. ECF subfamily.</text>
</comment>
<keyword evidence="2" id="KW-0805">Transcription regulation</keyword>
<dbReference type="Pfam" id="PF04542">
    <property type="entry name" value="Sigma70_r2"/>
    <property type="match status" value="1"/>
</dbReference>
<evidence type="ECO:0000313" key="6">
    <source>
        <dbReference type="EMBL" id="KXG78563.1"/>
    </source>
</evidence>
<dbReference type="InterPro" id="IPR013324">
    <property type="entry name" value="RNA_pol_sigma_r3/r4-like"/>
</dbReference>
<dbReference type="NCBIfam" id="TIGR02937">
    <property type="entry name" value="sigma70-ECF"/>
    <property type="match status" value="1"/>
</dbReference>
<dbReference type="PANTHER" id="PTHR43133">
    <property type="entry name" value="RNA POLYMERASE ECF-TYPE SIGMA FACTO"/>
    <property type="match status" value="1"/>
</dbReference>